<dbReference type="AlphaFoldDB" id="A0A6V7VR06"/>
<reference evidence="1 2" key="1">
    <citation type="submission" date="2020-08" db="EMBL/GenBank/DDBJ databases">
        <authorList>
            <person name="Koutsovoulos G."/>
            <person name="Danchin GJ E."/>
        </authorList>
    </citation>
    <scope>NUCLEOTIDE SEQUENCE [LARGE SCALE GENOMIC DNA]</scope>
</reference>
<name>A0A6V7VR06_MELEN</name>
<evidence type="ECO:0000313" key="1">
    <source>
        <dbReference type="EMBL" id="CAD2177192.1"/>
    </source>
</evidence>
<sequence length="46" mass="5652">MIFEKTHFLNKKMEQLNERYGCWRCTTRNCRAKQVIYVVAKELNKE</sequence>
<dbReference type="Proteomes" id="UP000580250">
    <property type="component" value="Unassembled WGS sequence"/>
</dbReference>
<gene>
    <name evidence="1" type="ORF">MENT_LOCUS29056</name>
</gene>
<dbReference type="EMBL" id="CAJEWN010000292">
    <property type="protein sequence ID" value="CAD2177192.1"/>
    <property type="molecule type" value="Genomic_DNA"/>
</dbReference>
<accession>A0A6V7VR06</accession>
<evidence type="ECO:0000313" key="2">
    <source>
        <dbReference type="Proteomes" id="UP000580250"/>
    </source>
</evidence>
<organism evidence="1 2">
    <name type="scientific">Meloidogyne enterolobii</name>
    <name type="common">Root-knot nematode worm</name>
    <name type="synonym">Meloidogyne mayaguensis</name>
    <dbReference type="NCBI Taxonomy" id="390850"/>
    <lineage>
        <taxon>Eukaryota</taxon>
        <taxon>Metazoa</taxon>
        <taxon>Ecdysozoa</taxon>
        <taxon>Nematoda</taxon>
        <taxon>Chromadorea</taxon>
        <taxon>Rhabditida</taxon>
        <taxon>Tylenchina</taxon>
        <taxon>Tylenchomorpha</taxon>
        <taxon>Tylenchoidea</taxon>
        <taxon>Meloidogynidae</taxon>
        <taxon>Meloidogyninae</taxon>
        <taxon>Meloidogyne</taxon>
    </lineage>
</organism>
<protein>
    <submittedName>
        <fullName evidence="1">Uncharacterized protein</fullName>
    </submittedName>
</protein>
<comment type="caution">
    <text evidence="1">The sequence shown here is derived from an EMBL/GenBank/DDBJ whole genome shotgun (WGS) entry which is preliminary data.</text>
</comment>
<proteinExistence type="predicted"/>